<sequence>MKTLLTLVVFALTVPAVAQTTAPPASPMSQGPAPGTQTSPGQTDASSLGGALVHDLTGQPIFDSKDMRLGAVRAMSKDHDGGQAVLLAIEKVDGLSGQVVSLPMSSLRPRKGGGFTTSLSTAELKTHTAP</sequence>
<keyword evidence="2" id="KW-0732">Signal</keyword>
<dbReference type="AlphaFoldDB" id="A0A846MZN4"/>
<evidence type="ECO:0000256" key="2">
    <source>
        <dbReference type="SAM" id="SignalP"/>
    </source>
</evidence>
<proteinExistence type="predicted"/>
<dbReference type="SUPFAM" id="SSF50346">
    <property type="entry name" value="PRC-barrel domain"/>
    <property type="match status" value="1"/>
</dbReference>
<feature type="chain" id="PRO_5032824668" description="PRC-barrel domain-containing protein" evidence="2">
    <location>
        <begin position="19"/>
        <end position="130"/>
    </location>
</feature>
<dbReference type="Proteomes" id="UP000570514">
    <property type="component" value="Unassembled WGS sequence"/>
</dbReference>
<evidence type="ECO:0008006" key="5">
    <source>
        <dbReference type="Google" id="ProtNLM"/>
    </source>
</evidence>
<dbReference type="EMBL" id="JAASRM010000001">
    <property type="protein sequence ID" value="NIK89078.1"/>
    <property type="molecule type" value="Genomic_DNA"/>
</dbReference>
<evidence type="ECO:0000313" key="4">
    <source>
        <dbReference type="Proteomes" id="UP000570514"/>
    </source>
</evidence>
<feature type="compositionally biased region" description="Polar residues" evidence="1">
    <location>
        <begin position="116"/>
        <end position="130"/>
    </location>
</feature>
<name>A0A846MZN4_9PROT</name>
<feature type="signal peptide" evidence="2">
    <location>
        <begin position="1"/>
        <end position="18"/>
    </location>
</feature>
<accession>A0A846MZN4</accession>
<dbReference type="RefSeq" id="WP_167083200.1">
    <property type="nucleotide sequence ID" value="NZ_JAASRM010000001.1"/>
</dbReference>
<comment type="caution">
    <text evidence="3">The sequence shown here is derived from an EMBL/GenBank/DDBJ whole genome shotgun (WGS) entry which is preliminary data.</text>
</comment>
<evidence type="ECO:0000313" key="3">
    <source>
        <dbReference type="EMBL" id="NIK89078.1"/>
    </source>
</evidence>
<feature type="compositionally biased region" description="Polar residues" evidence="1">
    <location>
        <begin position="35"/>
        <end position="46"/>
    </location>
</feature>
<organism evidence="3 4">
    <name type="scientific">Rhizomicrobium palustre</name>
    <dbReference type="NCBI Taxonomy" id="189966"/>
    <lineage>
        <taxon>Bacteria</taxon>
        <taxon>Pseudomonadati</taxon>
        <taxon>Pseudomonadota</taxon>
        <taxon>Alphaproteobacteria</taxon>
        <taxon>Micropepsales</taxon>
        <taxon>Micropepsaceae</taxon>
        <taxon>Rhizomicrobium</taxon>
    </lineage>
</organism>
<keyword evidence="4" id="KW-1185">Reference proteome</keyword>
<protein>
    <recommendedName>
        <fullName evidence="5">PRC-barrel domain-containing protein</fullName>
    </recommendedName>
</protein>
<dbReference type="InterPro" id="IPR011033">
    <property type="entry name" value="PRC_barrel-like_sf"/>
</dbReference>
<reference evidence="3 4" key="1">
    <citation type="submission" date="2020-03" db="EMBL/GenBank/DDBJ databases">
        <title>Genomic Encyclopedia of Type Strains, Phase IV (KMG-IV): sequencing the most valuable type-strain genomes for metagenomic binning, comparative biology and taxonomic classification.</title>
        <authorList>
            <person name="Goeker M."/>
        </authorList>
    </citation>
    <scope>NUCLEOTIDE SEQUENCE [LARGE SCALE GENOMIC DNA]</scope>
    <source>
        <strain evidence="3 4">DSM 19867</strain>
    </source>
</reference>
<evidence type="ECO:0000256" key="1">
    <source>
        <dbReference type="SAM" id="MobiDB-lite"/>
    </source>
</evidence>
<feature type="region of interest" description="Disordered" evidence="1">
    <location>
        <begin position="104"/>
        <end position="130"/>
    </location>
</feature>
<gene>
    <name evidence="3" type="ORF">FHS83_002396</name>
</gene>
<feature type="region of interest" description="Disordered" evidence="1">
    <location>
        <begin position="21"/>
        <end position="49"/>
    </location>
</feature>